<dbReference type="OrthoDB" id="2122982at2759"/>
<evidence type="ECO:0000256" key="3">
    <source>
        <dbReference type="ARBA" id="ARBA00022833"/>
    </source>
</evidence>
<dbReference type="InterPro" id="IPR011333">
    <property type="entry name" value="SKP1/BTB/POZ_sf"/>
</dbReference>
<feature type="region of interest" description="Disordered" evidence="5">
    <location>
        <begin position="265"/>
        <end position="302"/>
    </location>
</feature>
<evidence type="ECO:0000256" key="5">
    <source>
        <dbReference type="SAM" id="MobiDB-lite"/>
    </source>
</evidence>
<dbReference type="Proteomes" id="UP000813461">
    <property type="component" value="Unassembled WGS sequence"/>
</dbReference>
<protein>
    <recommendedName>
        <fullName evidence="6">RING-type domain-containing protein</fullName>
    </recommendedName>
</protein>
<dbReference type="GO" id="GO:0061630">
    <property type="term" value="F:ubiquitin protein ligase activity"/>
    <property type="evidence" value="ECO:0007669"/>
    <property type="project" value="InterPro"/>
</dbReference>
<evidence type="ECO:0000313" key="8">
    <source>
        <dbReference type="Proteomes" id="UP000813461"/>
    </source>
</evidence>
<sequence length="302" mass="34413">MAVVKKRGPARKRGPISLGRKFIQVKVSNSERLFATHEDLICANSKFFKRRLQGDRKVVEGECTICHEDLDPKKDDVTFCTSCGQNVHEKCMEQWNLARAGATTCPLCRRAWRENREDLIVLDEPLDSDAVQLYIDWLYTGCLQYDESSLKSDEDFNLMLLKAWTVSVVLKDIQFRYELIATYVHALVNESHSGFWLDSVKYAFDEHSSPSMRSFVADAFLADMDPDWFDKESHGFPISFTHYLCRSILQSLQDKVKDGELLKAHTNGEYELEESDDDSEADNGEAGNENGEDGDEDTGPEV</sequence>
<reference evidence="7" key="1">
    <citation type="journal article" date="2021" name="Nat. Commun.">
        <title>Genetic determinants of endophytism in the Arabidopsis root mycobiome.</title>
        <authorList>
            <person name="Mesny F."/>
            <person name="Miyauchi S."/>
            <person name="Thiergart T."/>
            <person name="Pickel B."/>
            <person name="Atanasova L."/>
            <person name="Karlsson M."/>
            <person name="Huettel B."/>
            <person name="Barry K.W."/>
            <person name="Haridas S."/>
            <person name="Chen C."/>
            <person name="Bauer D."/>
            <person name="Andreopoulos W."/>
            <person name="Pangilinan J."/>
            <person name="LaButti K."/>
            <person name="Riley R."/>
            <person name="Lipzen A."/>
            <person name="Clum A."/>
            <person name="Drula E."/>
            <person name="Henrissat B."/>
            <person name="Kohler A."/>
            <person name="Grigoriev I.V."/>
            <person name="Martin F.M."/>
            <person name="Hacquard S."/>
        </authorList>
    </citation>
    <scope>NUCLEOTIDE SEQUENCE</scope>
    <source>
        <strain evidence="7">MPI-SDFR-AT-0120</strain>
    </source>
</reference>
<gene>
    <name evidence="7" type="ORF">FB567DRAFT_543366</name>
</gene>
<dbReference type="InterPro" id="IPR011016">
    <property type="entry name" value="Znf_RING-CH"/>
</dbReference>
<dbReference type="AlphaFoldDB" id="A0A8K0RF85"/>
<evidence type="ECO:0000256" key="1">
    <source>
        <dbReference type="ARBA" id="ARBA00022723"/>
    </source>
</evidence>
<dbReference type="InterPro" id="IPR039903">
    <property type="entry name" value="Zswim2"/>
</dbReference>
<keyword evidence="2 4" id="KW-0863">Zinc-finger</keyword>
<accession>A0A8K0RF85</accession>
<name>A0A8K0RF85_9PLEO</name>
<comment type="caution">
    <text evidence="7">The sequence shown here is derived from an EMBL/GenBank/DDBJ whole genome shotgun (WGS) entry which is preliminary data.</text>
</comment>
<feature type="compositionally biased region" description="Acidic residues" evidence="5">
    <location>
        <begin position="270"/>
        <end position="283"/>
    </location>
</feature>
<evidence type="ECO:0000256" key="4">
    <source>
        <dbReference type="PROSITE-ProRule" id="PRU00175"/>
    </source>
</evidence>
<dbReference type="InterPro" id="IPR001841">
    <property type="entry name" value="Znf_RING"/>
</dbReference>
<evidence type="ECO:0000259" key="6">
    <source>
        <dbReference type="PROSITE" id="PS50089"/>
    </source>
</evidence>
<proteinExistence type="predicted"/>
<feature type="domain" description="RING-type" evidence="6">
    <location>
        <begin position="63"/>
        <end position="109"/>
    </location>
</feature>
<dbReference type="PANTHER" id="PTHR21540:SF0">
    <property type="entry name" value="PHD FAMILY PROTEIN"/>
    <property type="match status" value="1"/>
</dbReference>
<dbReference type="PANTHER" id="PTHR21540">
    <property type="entry name" value="RING FINGER AND SWIM DOMAIN-CONTAINING PROTEIN 2"/>
    <property type="match status" value="1"/>
</dbReference>
<dbReference type="EMBL" id="JAGMVJ010000001">
    <property type="protein sequence ID" value="KAH7094979.1"/>
    <property type="molecule type" value="Genomic_DNA"/>
</dbReference>
<keyword evidence="8" id="KW-1185">Reference proteome</keyword>
<dbReference type="Gene3D" id="3.30.40.10">
    <property type="entry name" value="Zinc/RING finger domain, C3HC4 (zinc finger)"/>
    <property type="match status" value="1"/>
</dbReference>
<evidence type="ECO:0000256" key="2">
    <source>
        <dbReference type="ARBA" id="ARBA00022771"/>
    </source>
</evidence>
<evidence type="ECO:0000313" key="7">
    <source>
        <dbReference type="EMBL" id="KAH7094979.1"/>
    </source>
</evidence>
<dbReference type="Gene3D" id="3.30.710.10">
    <property type="entry name" value="Potassium Channel Kv1.1, Chain A"/>
    <property type="match status" value="1"/>
</dbReference>
<dbReference type="PROSITE" id="PS50089">
    <property type="entry name" value="ZF_RING_2"/>
    <property type="match status" value="1"/>
</dbReference>
<dbReference type="InterPro" id="IPR013083">
    <property type="entry name" value="Znf_RING/FYVE/PHD"/>
</dbReference>
<dbReference type="SUPFAM" id="SSF57850">
    <property type="entry name" value="RING/U-box"/>
    <property type="match status" value="1"/>
</dbReference>
<dbReference type="Pfam" id="PF13639">
    <property type="entry name" value="zf-RING_2"/>
    <property type="match status" value="1"/>
</dbReference>
<organism evidence="7 8">
    <name type="scientific">Paraphoma chrysanthemicola</name>
    <dbReference type="NCBI Taxonomy" id="798071"/>
    <lineage>
        <taxon>Eukaryota</taxon>
        <taxon>Fungi</taxon>
        <taxon>Dikarya</taxon>
        <taxon>Ascomycota</taxon>
        <taxon>Pezizomycotina</taxon>
        <taxon>Dothideomycetes</taxon>
        <taxon>Pleosporomycetidae</taxon>
        <taxon>Pleosporales</taxon>
        <taxon>Pleosporineae</taxon>
        <taxon>Phaeosphaeriaceae</taxon>
        <taxon>Paraphoma</taxon>
    </lineage>
</organism>
<keyword evidence="3" id="KW-0862">Zinc</keyword>
<feature type="compositionally biased region" description="Acidic residues" evidence="5">
    <location>
        <begin position="290"/>
        <end position="302"/>
    </location>
</feature>
<dbReference type="GO" id="GO:0008270">
    <property type="term" value="F:zinc ion binding"/>
    <property type="evidence" value="ECO:0007669"/>
    <property type="project" value="UniProtKB-KW"/>
</dbReference>
<dbReference type="SMART" id="SM00744">
    <property type="entry name" value="RINGv"/>
    <property type="match status" value="1"/>
</dbReference>
<keyword evidence="1" id="KW-0479">Metal-binding</keyword>